<keyword evidence="2" id="KW-1185">Reference proteome</keyword>
<accession>A0A9W4DRQ0</accession>
<protein>
    <submittedName>
        <fullName evidence="1">Uncharacterized protein</fullName>
    </submittedName>
</protein>
<comment type="caution">
    <text evidence="1">The sequence shown here is derived from an EMBL/GenBank/DDBJ whole genome shotgun (WGS) entry which is preliminary data.</text>
</comment>
<evidence type="ECO:0000313" key="2">
    <source>
        <dbReference type="Proteomes" id="UP001152519"/>
    </source>
</evidence>
<proteinExistence type="predicted"/>
<evidence type="ECO:0000313" key="1">
    <source>
        <dbReference type="EMBL" id="CAG6394840.1"/>
    </source>
</evidence>
<organism evidence="1 2">
    <name type="scientific">Actinacidiphila cocklensis</name>
    <dbReference type="NCBI Taxonomy" id="887465"/>
    <lineage>
        <taxon>Bacteria</taxon>
        <taxon>Bacillati</taxon>
        <taxon>Actinomycetota</taxon>
        <taxon>Actinomycetes</taxon>
        <taxon>Kitasatosporales</taxon>
        <taxon>Streptomycetaceae</taxon>
        <taxon>Actinacidiphila</taxon>
    </lineage>
</organism>
<dbReference type="RefSeq" id="WP_251491624.1">
    <property type="nucleotide sequence ID" value="NZ_CAJSLV010000059.1"/>
</dbReference>
<gene>
    <name evidence="1" type="ORF">SCOCK_30073</name>
</gene>
<dbReference type="Proteomes" id="UP001152519">
    <property type="component" value="Unassembled WGS sequence"/>
</dbReference>
<name>A0A9W4DRQ0_9ACTN</name>
<reference evidence="1" key="1">
    <citation type="submission" date="2021-05" db="EMBL/GenBank/DDBJ databases">
        <authorList>
            <person name="Arsene-Ploetze F."/>
        </authorList>
    </citation>
    <scope>NUCLEOTIDE SEQUENCE</scope>
    <source>
        <strain evidence="1">DSM 42138</strain>
    </source>
</reference>
<dbReference type="AlphaFoldDB" id="A0A9W4DRQ0"/>
<dbReference type="EMBL" id="CAJSLV010000059">
    <property type="protein sequence ID" value="CAG6394840.1"/>
    <property type="molecule type" value="Genomic_DNA"/>
</dbReference>
<sequence length="169" mass="18235">MNHDDAVQQLRRLARARAFGTHVGSDRLIQAGLDALLADVDSPSLALLAGLLRSEEPEAPALFDQVLEELGLAFQPPADPRAEKWALAYWIAGQIVDGSIDPAAGTHLIWAGVASELGYPADLLPLVSCAFDLEEWQESWGVSIEALKDKAVEAAEQLLRSRPEGDRTA</sequence>